<sequence length="425" mass="49313">MPPKQLVDEDDRQNHHLDELVDYSKSFQTNASINEKAENGQSEDKRIINLILDHSAFVRGIGNVKRWFNQQYVESNYKSFTKNEKVYLNIFIPSYTLHEFDFAKKGTSMMATNAREAIRFIDRVFESDINAEDDGHNFKNPIVYNLTIETINNSYPSWNECLKYKIHNPKVKEFPNFKTKFDSNLIGQHSEANNNPYDELSENFGSTLSFKNNKLNDIQYENSQSYQDAIARSEDEAEMPVRLRYLIKSCIYKRFIDGKSVNPLHDSTSALEQWKLVTEDPITKVWAKSFAIDCLNVNEAELLIFQSHDINHFRLYDPRYNFNSDYDHLNDDPESGILHNTIDTTQYSYTTMKKEKSLPPGKGRKSKDHWSKAKGKGKDRYDRPSTKIEGVVSTSDTYGGEYVKKEKFDAINYAPRGSGKLWKPS</sequence>
<dbReference type="Gene3D" id="3.40.50.1010">
    <property type="entry name" value="5'-nuclease"/>
    <property type="match status" value="1"/>
</dbReference>
<keyword evidence="4" id="KW-1185">Reference proteome</keyword>
<dbReference type="OrthoDB" id="5361617at2759"/>
<proteinExistence type="predicted"/>
<organism evidence="3 4">
    <name type="scientific">Hyphopichia burtonii NRRL Y-1933</name>
    <dbReference type="NCBI Taxonomy" id="984485"/>
    <lineage>
        <taxon>Eukaryota</taxon>
        <taxon>Fungi</taxon>
        <taxon>Dikarya</taxon>
        <taxon>Ascomycota</taxon>
        <taxon>Saccharomycotina</taxon>
        <taxon>Pichiomycetes</taxon>
        <taxon>Debaryomycetaceae</taxon>
        <taxon>Hyphopichia</taxon>
    </lineage>
</organism>
<dbReference type="GeneID" id="30996761"/>
<dbReference type="InterPro" id="IPR002716">
    <property type="entry name" value="PIN_dom"/>
</dbReference>
<evidence type="ECO:0000256" key="1">
    <source>
        <dbReference type="SAM" id="MobiDB-lite"/>
    </source>
</evidence>
<accession>A0A1E4RKJ3</accession>
<evidence type="ECO:0000313" key="3">
    <source>
        <dbReference type="EMBL" id="ODV67797.1"/>
    </source>
</evidence>
<evidence type="ECO:0000313" key="4">
    <source>
        <dbReference type="Proteomes" id="UP000095085"/>
    </source>
</evidence>
<feature type="region of interest" description="Disordered" evidence="1">
    <location>
        <begin position="351"/>
        <end position="390"/>
    </location>
</feature>
<dbReference type="STRING" id="984485.A0A1E4RKJ3"/>
<reference evidence="4" key="1">
    <citation type="submission" date="2016-05" db="EMBL/GenBank/DDBJ databases">
        <title>Comparative genomics of biotechnologically important yeasts.</title>
        <authorList>
            <consortium name="DOE Joint Genome Institute"/>
            <person name="Riley R."/>
            <person name="Haridas S."/>
            <person name="Wolfe K.H."/>
            <person name="Lopes M.R."/>
            <person name="Hittinger C.T."/>
            <person name="Goker M."/>
            <person name="Salamov A."/>
            <person name="Wisecaver J."/>
            <person name="Long T.M."/>
            <person name="Aerts A.L."/>
            <person name="Barry K."/>
            <person name="Choi C."/>
            <person name="Clum A."/>
            <person name="Coughlan A.Y."/>
            <person name="Deshpande S."/>
            <person name="Douglass A.P."/>
            <person name="Hanson S.J."/>
            <person name="Klenk H.-P."/>
            <person name="Labutti K."/>
            <person name="Lapidus A."/>
            <person name="Lindquist E."/>
            <person name="Lipzen A."/>
            <person name="Meier-Kolthoff J.P."/>
            <person name="Ohm R.A."/>
            <person name="Otillar R.P."/>
            <person name="Pangilinan J."/>
            <person name="Peng Y."/>
            <person name="Rokas A."/>
            <person name="Rosa C.A."/>
            <person name="Scheuner C."/>
            <person name="Sibirny A.A."/>
            <person name="Slot J.C."/>
            <person name="Stielow J.B."/>
            <person name="Sun H."/>
            <person name="Kurtzman C.P."/>
            <person name="Blackwell M."/>
            <person name="Grigoriev I.V."/>
            <person name="Jeffries T.W."/>
        </authorList>
    </citation>
    <scope>NUCLEOTIDE SEQUENCE [LARGE SCALE GENOMIC DNA]</scope>
    <source>
        <strain evidence="4">NRRL Y-1933</strain>
    </source>
</reference>
<dbReference type="RefSeq" id="XP_020076864.1">
    <property type="nucleotide sequence ID" value="XM_020222212.1"/>
</dbReference>
<dbReference type="AlphaFoldDB" id="A0A1E4RKJ3"/>
<evidence type="ECO:0000259" key="2">
    <source>
        <dbReference type="Pfam" id="PF13638"/>
    </source>
</evidence>
<protein>
    <submittedName>
        <fullName evidence="3">Putative nonsense-mediated decay protein</fullName>
    </submittedName>
</protein>
<feature type="domain" description="PIN" evidence="2">
    <location>
        <begin position="85"/>
        <end position="133"/>
    </location>
</feature>
<name>A0A1E4RKJ3_9ASCO</name>
<dbReference type="EMBL" id="KV454540">
    <property type="protein sequence ID" value="ODV67797.1"/>
    <property type="molecule type" value="Genomic_DNA"/>
</dbReference>
<dbReference type="Pfam" id="PF13638">
    <property type="entry name" value="PIN_4"/>
    <property type="match status" value="1"/>
</dbReference>
<dbReference type="Proteomes" id="UP000095085">
    <property type="component" value="Unassembled WGS sequence"/>
</dbReference>
<gene>
    <name evidence="3" type="ORF">HYPBUDRAFT_156536</name>
</gene>
<feature type="compositionally biased region" description="Basic and acidic residues" evidence="1">
    <location>
        <begin position="368"/>
        <end position="386"/>
    </location>
</feature>